<evidence type="ECO:0000256" key="5">
    <source>
        <dbReference type="ARBA" id="ARBA00022840"/>
    </source>
</evidence>
<dbReference type="InterPro" id="IPR011009">
    <property type="entry name" value="Kinase-like_dom_sf"/>
</dbReference>
<reference evidence="9 10" key="1">
    <citation type="journal article" date="2016" name="G3 (Bethesda)">
        <title>First Draft Assembly and Annotation of the Genome of a California Endemic Oak Quercus lobata Nee (Fagaceae).</title>
        <authorList>
            <person name="Sork V.L."/>
            <person name="Fitz-Gibbon S.T."/>
            <person name="Puiu D."/>
            <person name="Crepeau M."/>
            <person name="Gugger P.F."/>
            <person name="Sherman R."/>
            <person name="Stevens K."/>
            <person name="Langley C.H."/>
            <person name="Pellegrini M."/>
            <person name="Salzberg S.L."/>
        </authorList>
    </citation>
    <scope>NUCLEOTIDE SEQUENCE [LARGE SCALE GENOMIC DNA]</scope>
    <source>
        <strain evidence="9 10">cv. SW786</strain>
    </source>
</reference>
<dbReference type="GO" id="GO:0004714">
    <property type="term" value="F:transmembrane receptor protein tyrosine kinase activity"/>
    <property type="evidence" value="ECO:0007669"/>
    <property type="project" value="InterPro"/>
</dbReference>
<evidence type="ECO:0000256" key="4">
    <source>
        <dbReference type="ARBA" id="ARBA00022777"/>
    </source>
</evidence>
<gene>
    <name evidence="9" type="primary">LOC115990682</name>
</gene>
<dbReference type="Gene3D" id="3.30.200.20">
    <property type="entry name" value="Phosphorylase Kinase, domain 1"/>
    <property type="match status" value="1"/>
</dbReference>
<sequence length="365" mass="41509">MEGVSKLFRKSAKRAKPSSALPEGLCRQFSLAEIKIATNNFNDELLVGEGGFGRVYKGFIDDCNKTVAIKRLKLKPGQGLVFEDLRTKVVLLCQLRHPNLVPLIGYCIDEGENILVYEFIVNGNLFRKLYYTDHDEHDRLSWKQRLRICIGVVRALHYLHTGVKHTIIHGDMKPANILLNKKWEAKLSDFSRFVSDSTMLDTLGYVDPECRITSGLTDKSDVYSFGVVLFKVVLGKMHQWRLISLAQKGEREWSFNKKIDPYLKGKIAPECFKVYMDIATSCVQNEGKDRPTMNEVEVGLEHALELQESADAASKDGEYYCPIDEYTCNDFWGFASPAIVEYTSSSSLPELEEFLSDSDSLREYI</sequence>
<dbReference type="InterPro" id="IPR000719">
    <property type="entry name" value="Prot_kinase_dom"/>
</dbReference>
<dbReference type="GO" id="GO:0005886">
    <property type="term" value="C:plasma membrane"/>
    <property type="evidence" value="ECO:0007669"/>
    <property type="project" value="TreeGrafter"/>
</dbReference>
<dbReference type="RefSeq" id="XP_030970349.1">
    <property type="nucleotide sequence ID" value="XM_031114489.1"/>
</dbReference>
<evidence type="ECO:0000313" key="9">
    <source>
        <dbReference type="EnsemblPlants" id="QL05p053111:mrna:CDS:1"/>
    </source>
</evidence>
<dbReference type="Pfam" id="PF00069">
    <property type="entry name" value="Pkinase"/>
    <property type="match status" value="1"/>
</dbReference>
<dbReference type="OMA" id="TIVNEYH"/>
<dbReference type="SUPFAM" id="SSF56112">
    <property type="entry name" value="Protein kinase-like (PK-like)"/>
    <property type="match status" value="1"/>
</dbReference>
<reference evidence="9" key="2">
    <citation type="submission" date="2021-01" db="UniProtKB">
        <authorList>
            <consortium name="EnsemblPlants"/>
        </authorList>
    </citation>
    <scope>IDENTIFICATION</scope>
</reference>
<feature type="domain" description="Protein kinase" evidence="8">
    <location>
        <begin position="41"/>
        <end position="305"/>
    </location>
</feature>
<comment type="similarity">
    <text evidence="7">Belongs to the protein kinase superfamily.</text>
</comment>
<evidence type="ECO:0000259" key="8">
    <source>
        <dbReference type="PROSITE" id="PS50011"/>
    </source>
</evidence>
<proteinExistence type="inferred from homology"/>
<dbReference type="PROSITE" id="PS50011">
    <property type="entry name" value="PROTEIN_KINASE_DOM"/>
    <property type="match status" value="1"/>
</dbReference>
<dbReference type="GO" id="GO:0005524">
    <property type="term" value="F:ATP binding"/>
    <property type="evidence" value="ECO:0007669"/>
    <property type="project" value="UniProtKB-UniRule"/>
</dbReference>
<dbReference type="InterPro" id="IPR045272">
    <property type="entry name" value="ANXUR1/2-like"/>
</dbReference>
<dbReference type="EnsemblPlants" id="QL05p053111:mrna">
    <property type="protein sequence ID" value="QL05p053111:mrna:CDS:1"/>
    <property type="gene ID" value="QL05p053111"/>
</dbReference>
<protein>
    <recommendedName>
        <fullName evidence="8">Protein kinase domain-containing protein</fullName>
    </recommendedName>
</protein>
<dbReference type="PROSITE" id="PS00107">
    <property type="entry name" value="PROTEIN_KINASE_ATP"/>
    <property type="match status" value="1"/>
</dbReference>
<evidence type="ECO:0000256" key="1">
    <source>
        <dbReference type="ARBA" id="ARBA00022527"/>
    </source>
</evidence>
<keyword evidence="5 6" id="KW-0067">ATP-binding</keyword>
<dbReference type="GO" id="GO:0009506">
    <property type="term" value="C:plasmodesma"/>
    <property type="evidence" value="ECO:0007669"/>
    <property type="project" value="TreeGrafter"/>
</dbReference>
<dbReference type="InParanoid" id="A0A7N2LS24"/>
<evidence type="ECO:0000256" key="2">
    <source>
        <dbReference type="ARBA" id="ARBA00022679"/>
    </source>
</evidence>
<evidence type="ECO:0000313" key="10">
    <source>
        <dbReference type="Proteomes" id="UP000594261"/>
    </source>
</evidence>
<dbReference type="PROSITE" id="PS00108">
    <property type="entry name" value="PROTEIN_KINASE_ST"/>
    <property type="match status" value="1"/>
</dbReference>
<dbReference type="SMART" id="SM00220">
    <property type="entry name" value="S_TKc"/>
    <property type="match status" value="1"/>
</dbReference>
<keyword evidence="1 7" id="KW-0723">Serine/threonine-protein kinase</keyword>
<dbReference type="GeneID" id="115990682"/>
<dbReference type="Proteomes" id="UP000594261">
    <property type="component" value="Chromosome 5"/>
</dbReference>
<keyword evidence="3 6" id="KW-0547">Nucleotide-binding</keyword>
<keyword evidence="10" id="KW-1185">Reference proteome</keyword>
<dbReference type="Gene3D" id="1.10.510.10">
    <property type="entry name" value="Transferase(Phosphotransferase) domain 1"/>
    <property type="match status" value="1"/>
</dbReference>
<evidence type="ECO:0000256" key="3">
    <source>
        <dbReference type="ARBA" id="ARBA00022741"/>
    </source>
</evidence>
<dbReference type="OrthoDB" id="4062651at2759"/>
<dbReference type="InterPro" id="IPR017441">
    <property type="entry name" value="Protein_kinase_ATP_BS"/>
</dbReference>
<keyword evidence="2" id="KW-0808">Transferase</keyword>
<evidence type="ECO:0000256" key="7">
    <source>
        <dbReference type="RuleBase" id="RU000304"/>
    </source>
</evidence>
<dbReference type="PANTHER" id="PTHR27003">
    <property type="entry name" value="OS07G0166700 PROTEIN"/>
    <property type="match status" value="1"/>
</dbReference>
<dbReference type="EMBL" id="LRBV02000005">
    <property type="status" value="NOT_ANNOTATED_CDS"/>
    <property type="molecule type" value="Genomic_DNA"/>
</dbReference>
<name>A0A7N2LS24_QUELO</name>
<dbReference type="FunFam" id="3.30.200.20:FF:000039">
    <property type="entry name" value="receptor-like protein kinase FERONIA"/>
    <property type="match status" value="1"/>
</dbReference>
<dbReference type="AlphaFoldDB" id="A0A7N2LS24"/>
<feature type="binding site" evidence="6">
    <location>
        <position position="70"/>
    </location>
    <ligand>
        <name>ATP</name>
        <dbReference type="ChEBI" id="CHEBI:30616"/>
    </ligand>
</feature>
<evidence type="ECO:0000256" key="6">
    <source>
        <dbReference type="PROSITE-ProRule" id="PRU10141"/>
    </source>
</evidence>
<keyword evidence="4" id="KW-0418">Kinase</keyword>
<dbReference type="KEGG" id="qlo:115990682"/>
<dbReference type="Gramene" id="QL05p053111:mrna">
    <property type="protein sequence ID" value="QL05p053111:mrna:CDS:1"/>
    <property type="gene ID" value="QL05p053111"/>
</dbReference>
<dbReference type="PANTHER" id="PTHR27003:SF451">
    <property type="entry name" value="PROTEIN KINASE DOMAIN-CONTAINING PROTEIN"/>
    <property type="match status" value="1"/>
</dbReference>
<dbReference type="InterPro" id="IPR008271">
    <property type="entry name" value="Ser/Thr_kinase_AS"/>
</dbReference>
<organism evidence="9 10">
    <name type="scientific">Quercus lobata</name>
    <name type="common">Valley oak</name>
    <dbReference type="NCBI Taxonomy" id="97700"/>
    <lineage>
        <taxon>Eukaryota</taxon>
        <taxon>Viridiplantae</taxon>
        <taxon>Streptophyta</taxon>
        <taxon>Embryophyta</taxon>
        <taxon>Tracheophyta</taxon>
        <taxon>Spermatophyta</taxon>
        <taxon>Magnoliopsida</taxon>
        <taxon>eudicotyledons</taxon>
        <taxon>Gunneridae</taxon>
        <taxon>Pentapetalae</taxon>
        <taxon>rosids</taxon>
        <taxon>fabids</taxon>
        <taxon>Fagales</taxon>
        <taxon>Fagaceae</taxon>
        <taxon>Quercus</taxon>
    </lineage>
</organism>
<accession>A0A7N2LS24</accession>
<dbReference type="GO" id="GO:0004674">
    <property type="term" value="F:protein serine/threonine kinase activity"/>
    <property type="evidence" value="ECO:0007669"/>
    <property type="project" value="UniProtKB-KW"/>
</dbReference>